<gene>
    <name evidence="1" type="ORF">LPLAT_LOCUS13712</name>
</gene>
<organism evidence="1 2">
    <name type="scientific">Lasius platythorax</name>
    <dbReference type="NCBI Taxonomy" id="488582"/>
    <lineage>
        <taxon>Eukaryota</taxon>
        <taxon>Metazoa</taxon>
        <taxon>Ecdysozoa</taxon>
        <taxon>Arthropoda</taxon>
        <taxon>Hexapoda</taxon>
        <taxon>Insecta</taxon>
        <taxon>Pterygota</taxon>
        <taxon>Neoptera</taxon>
        <taxon>Endopterygota</taxon>
        <taxon>Hymenoptera</taxon>
        <taxon>Apocrita</taxon>
        <taxon>Aculeata</taxon>
        <taxon>Formicoidea</taxon>
        <taxon>Formicidae</taxon>
        <taxon>Formicinae</taxon>
        <taxon>Lasius</taxon>
        <taxon>Lasius</taxon>
    </lineage>
</organism>
<accession>A0AAV2MZ60</accession>
<dbReference type="EMBL" id="CAXIPU020001132">
    <property type="protein sequence ID" value="CAL1672917.1"/>
    <property type="molecule type" value="Genomic_DNA"/>
</dbReference>
<evidence type="ECO:0000313" key="1">
    <source>
        <dbReference type="EMBL" id="CAL1672917.1"/>
    </source>
</evidence>
<evidence type="ECO:0000313" key="2">
    <source>
        <dbReference type="Proteomes" id="UP001497644"/>
    </source>
</evidence>
<name>A0AAV2MZ60_9HYME</name>
<proteinExistence type="predicted"/>
<dbReference type="Proteomes" id="UP001497644">
    <property type="component" value="Unassembled WGS sequence"/>
</dbReference>
<protein>
    <submittedName>
        <fullName evidence="1">Uncharacterized protein</fullName>
    </submittedName>
</protein>
<dbReference type="AlphaFoldDB" id="A0AAV2MZ60"/>
<comment type="caution">
    <text evidence="1">The sequence shown here is derived from an EMBL/GenBank/DDBJ whole genome shotgun (WGS) entry which is preliminary data.</text>
</comment>
<reference evidence="1" key="1">
    <citation type="submission" date="2024-04" db="EMBL/GenBank/DDBJ databases">
        <authorList>
            <consortium name="Molecular Ecology Group"/>
        </authorList>
    </citation>
    <scope>NUCLEOTIDE SEQUENCE</scope>
</reference>
<keyword evidence="2" id="KW-1185">Reference proteome</keyword>
<sequence length="83" mass="10188">MEAVNKIRAARKERRMMLDILWGETPWARELADLFNVAEEDTFNLNGLFEEDLKQKYVKEWLERHEGWWGFRPERTYGWRPMV</sequence>